<feature type="compositionally biased region" description="Basic and acidic residues" evidence="1">
    <location>
        <begin position="73"/>
        <end position="94"/>
    </location>
</feature>
<reference evidence="3" key="1">
    <citation type="submission" date="2016-10" db="EMBL/GenBank/DDBJ databases">
        <authorList>
            <person name="Varghese N."/>
            <person name="Submissions S."/>
        </authorList>
    </citation>
    <scope>NUCLEOTIDE SEQUENCE [LARGE SCALE GENOMIC DNA]</scope>
    <source>
        <strain evidence="3">DSM 45004</strain>
    </source>
</reference>
<evidence type="ECO:0000313" key="2">
    <source>
        <dbReference type="EMBL" id="SFE69569.1"/>
    </source>
</evidence>
<dbReference type="AlphaFoldDB" id="A0A1I2CMD9"/>
<organism evidence="2 3">
    <name type="scientific">Actinopolyspora alba</name>
    <dbReference type="NCBI Taxonomy" id="673379"/>
    <lineage>
        <taxon>Bacteria</taxon>
        <taxon>Bacillati</taxon>
        <taxon>Actinomycetota</taxon>
        <taxon>Actinomycetes</taxon>
        <taxon>Actinopolysporales</taxon>
        <taxon>Actinopolysporaceae</taxon>
        <taxon>Actinopolyspora</taxon>
        <taxon>Actinopolyspora alba group</taxon>
    </lineage>
</organism>
<accession>A0A1I2CMD9</accession>
<dbReference type="EMBL" id="FOMZ01000028">
    <property type="protein sequence ID" value="SFE69569.1"/>
    <property type="molecule type" value="Genomic_DNA"/>
</dbReference>
<proteinExistence type="predicted"/>
<protein>
    <submittedName>
        <fullName evidence="2">Uncharacterized protein</fullName>
    </submittedName>
</protein>
<feature type="region of interest" description="Disordered" evidence="1">
    <location>
        <begin position="73"/>
        <end position="97"/>
    </location>
</feature>
<gene>
    <name evidence="2" type="ORF">SAMN04487819_1285</name>
</gene>
<keyword evidence="3" id="KW-1185">Reference proteome</keyword>
<dbReference type="Proteomes" id="UP000198716">
    <property type="component" value="Unassembled WGS sequence"/>
</dbReference>
<sequence>MSNSARTVEGRSVGASYLCSLLPEPQVVGIVGPSPARVLTGSKCVMASTDGPRWVRAEQGTITARLAFTGRTDREMTGKLPEITDRTDTADRSHRSGVLRAPGADVRVTLDYDWPDPSGTLEERGITPAPKRVNDLWRELVSEVRGKVASKT</sequence>
<name>A0A1I2CMD9_9ACTN</name>
<evidence type="ECO:0000256" key="1">
    <source>
        <dbReference type="SAM" id="MobiDB-lite"/>
    </source>
</evidence>
<evidence type="ECO:0000313" key="3">
    <source>
        <dbReference type="Proteomes" id="UP000198716"/>
    </source>
</evidence>